<dbReference type="GeneID" id="94833727"/>
<organism evidence="1 2">
    <name type="scientific">Tritrichomonas foetus</name>
    <dbReference type="NCBI Taxonomy" id="1144522"/>
    <lineage>
        <taxon>Eukaryota</taxon>
        <taxon>Metamonada</taxon>
        <taxon>Parabasalia</taxon>
        <taxon>Tritrichomonadida</taxon>
        <taxon>Tritrichomonadidae</taxon>
        <taxon>Tritrichomonas</taxon>
    </lineage>
</organism>
<proteinExistence type="predicted"/>
<dbReference type="VEuPathDB" id="TrichDB:TRFO_16515"/>
<gene>
    <name evidence="1" type="ORF">TRFO_16515</name>
</gene>
<comment type="caution">
    <text evidence="1">The sequence shown here is derived from an EMBL/GenBank/DDBJ whole genome shotgun (WGS) entry which is preliminary data.</text>
</comment>
<evidence type="ECO:0000313" key="1">
    <source>
        <dbReference type="EMBL" id="OHT13318.1"/>
    </source>
</evidence>
<name>A0A1J4KUH9_9EUKA</name>
<dbReference type="RefSeq" id="XP_068366454.1">
    <property type="nucleotide sequence ID" value="XM_068499023.1"/>
</dbReference>
<dbReference type="OrthoDB" id="10329298at2759"/>
<sequence>MTTCRDLIDTWNNGWLVSLSEPYKDEKNETWIDAKFSKPTNQTPIPPHFVSVRFKLVENSPVAYLIECDRTEKKINVPISDSTLQMHLRIKAKGGARAKDIGLLQE</sequence>
<protein>
    <submittedName>
        <fullName evidence="1">Uncharacterized protein</fullName>
    </submittedName>
</protein>
<dbReference type="Proteomes" id="UP000179807">
    <property type="component" value="Unassembled WGS sequence"/>
</dbReference>
<accession>A0A1J4KUH9</accession>
<dbReference type="EMBL" id="MLAK01000543">
    <property type="protein sequence ID" value="OHT13318.1"/>
    <property type="molecule type" value="Genomic_DNA"/>
</dbReference>
<keyword evidence="2" id="KW-1185">Reference proteome</keyword>
<dbReference type="AlphaFoldDB" id="A0A1J4KUH9"/>
<evidence type="ECO:0000313" key="2">
    <source>
        <dbReference type="Proteomes" id="UP000179807"/>
    </source>
</evidence>
<reference evidence="1" key="1">
    <citation type="submission" date="2016-10" db="EMBL/GenBank/DDBJ databases">
        <authorList>
            <person name="Benchimol M."/>
            <person name="Almeida L.G."/>
            <person name="Vasconcelos A.T."/>
            <person name="Perreira-Neves A."/>
            <person name="Rosa I.A."/>
            <person name="Tasca T."/>
            <person name="Bogo M.R."/>
            <person name="de Souza W."/>
        </authorList>
    </citation>
    <scope>NUCLEOTIDE SEQUENCE [LARGE SCALE GENOMIC DNA]</scope>
    <source>
        <strain evidence="1">K</strain>
    </source>
</reference>